<dbReference type="InterPro" id="IPR037094">
    <property type="entry name" value="Glyco_hydro_38_cen_sf"/>
</dbReference>
<dbReference type="SUPFAM" id="SSF74650">
    <property type="entry name" value="Galactose mutarotase-like"/>
    <property type="match status" value="1"/>
</dbReference>
<name>A0A430JGQ4_9BACL</name>
<dbReference type="InterPro" id="IPR011330">
    <property type="entry name" value="Glyco_hydro/deAcase_b/a-brl"/>
</dbReference>
<dbReference type="GO" id="GO:0009313">
    <property type="term" value="P:oligosaccharide catabolic process"/>
    <property type="evidence" value="ECO:0007669"/>
    <property type="project" value="TreeGrafter"/>
</dbReference>
<dbReference type="PANTHER" id="PTHR46017">
    <property type="entry name" value="ALPHA-MANNOSIDASE 2C1"/>
    <property type="match status" value="1"/>
</dbReference>
<dbReference type="GO" id="GO:0030246">
    <property type="term" value="F:carbohydrate binding"/>
    <property type="evidence" value="ECO:0007669"/>
    <property type="project" value="InterPro"/>
</dbReference>
<evidence type="ECO:0000256" key="4">
    <source>
        <dbReference type="ARBA" id="ARBA00023295"/>
    </source>
</evidence>
<dbReference type="Pfam" id="PF07748">
    <property type="entry name" value="Glyco_hydro_38C"/>
    <property type="match status" value="1"/>
</dbReference>
<evidence type="ECO:0000313" key="6">
    <source>
        <dbReference type="EMBL" id="RTE10212.1"/>
    </source>
</evidence>
<gene>
    <name evidence="6" type="ORF">EJQ19_08595</name>
</gene>
<dbReference type="PANTHER" id="PTHR46017:SF1">
    <property type="entry name" value="ALPHA-MANNOSIDASE 2C1"/>
    <property type="match status" value="1"/>
</dbReference>
<organism evidence="6 7">
    <name type="scientific">Paenibacillus whitsoniae</name>
    <dbReference type="NCBI Taxonomy" id="2496558"/>
    <lineage>
        <taxon>Bacteria</taxon>
        <taxon>Bacillati</taxon>
        <taxon>Bacillota</taxon>
        <taxon>Bacilli</taxon>
        <taxon>Bacillales</taxon>
        <taxon>Paenibacillaceae</taxon>
        <taxon>Paenibacillus</taxon>
    </lineage>
</organism>
<proteinExistence type="inferred from homology"/>
<keyword evidence="3" id="KW-0378">Hydrolase</keyword>
<evidence type="ECO:0000256" key="2">
    <source>
        <dbReference type="ARBA" id="ARBA00022723"/>
    </source>
</evidence>
<dbReference type="InterPro" id="IPR028995">
    <property type="entry name" value="Glyco_hydro_57/38_cen_sf"/>
</dbReference>
<dbReference type="OrthoDB" id="9772207at2"/>
<dbReference type="InterPro" id="IPR041147">
    <property type="entry name" value="GH38_C"/>
</dbReference>
<dbReference type="EMBL" id="RXHU01000022">
    <property type="protein sequence ID" value="RTE10212.1"/>
    <property type="molecule type" value="Genomic_DNA"/>
</dbReference>
<dbReference type="CDD" id="cd10789">
    <property type="entry name" value="GH38N_AMII_ER_cytosolic"/>
    <property type="match status" value="1"/>
</dbReference>
<dbReference type="InterPro" id="IPR011682">
    <property type="entry name" value="Glyco_hydro_38_C"/>
</dbReference>
<evidence type="ECO:0000256" key="1">
    <source>
        <dbReference type="ARBA" id="ARBA00009792"/>
    </source>
</evidence>
<dbReference type="InterPro" id="IPR027291">
    <property type="entry name" value="Glyco_hydro_38_N_sf"/>
</dbReference>
<dbReference type="InterPro" id="IPR011013">
    <property type="entry name" value="Gal_mutarotase_sf_dom"/>
</dbReference>
<sequence length="825" mass="92624">MKKLHLISNAHLDPVWQWEWEEGAAAAVSTFRAAASFCEEWDGYVFNHNEALLYRWIEEYEPALFERIQRLAREGKWHIMGGWYLQPDCNMPSGESMVRHMLYGRTYFHEKFGQTPTTAINFDSFGHSRGLVQIMRQAGFDSYLFMRPDGRVAGPAQDFVWVGFDGSELLAHQINNGYNSLLGEARTKVERWLEEHPDQALSMVLWGVGNHGGGPSRADLKQLGELAAEQAGAVEIVHSTPEQYFAELRAHVNELPRLENDLNPRFVGCYTSMIRIKRGHRKLENELFLTEKMLSAAALSGLLSYPKVELSEAFHDLMLSQFHDILPGSSVQPAEEASLRLIDHGLEIASRLKARAFFALAAGQPEMAEGEYPILVYNPHPYPIRGVFACEFMLADQNWKDEHSLPVVYQDGVRIPSQGEKEHSNLSLDWRKRVVFEAELAPFAMNRFACRIELLPAKPKPELAERDGYLTFHSDKLGVKINTHTGLLDAYEVNGVSMLAGGAFLPVVVADNEDPWRMDTNRFEPDIGAFRLMDPGAGTDFSGVKNVLLPSVRVIEDGEVRTVIEALLEYGRSVVILTYKLPKRGTQVEVSVRVFWNEKDKMLKLSLPTLLEEPSYAGQTIYGVQPLPQDGTEAVAQRWTALVSHQADAAVTLINDGIYGSDCRGATLRPTLLRSAGYTAHPILDRPLMPSDRFSPRIDQGERQFTFWLNAGPAQARMALVDREAQALAERPYALSFCPSGQGQLPQVPFVLDNEAVAVTAFKLAEDGDGYIVRLFEPTGQARTAELRFPAHEAVHLLAFKPFEVKTLRVKPHEDVVLESPLMER</sequence>
<dbReference type="Proteomes" id="UP000276128">
    <property type="component" value="Unassembled WGS sequence"/>
</dbReference>
<keyword evidence="4" id="KW-0326">Glycosidase</keyword>
<dbReference type="InterPro" id="IPR015341">
    <property type="entry name" value="Glyco_hydro_38_cen"/>
</dbReference>
<feature type="domain" description="Glycoside hydrolase family 38 central" evidence="5">
    <location>
        <begin position="267"/>
        <end position="341"/>
    </location>
</feature>
<dbReference type="Pfam" id="PF09261">
    <property type="entry name" value="Alpha-mann_mid"/>
    <property type="match status" value="1"/>
</dbReference>
<protein>
    <submittedName>
        <fullName evidence="6">Alpha-mannosidase</fullName>
    </submittedName>
</protein>
<evidence type="ECO:0000313" key="7">
    <source>
        <dbReference type="Proteomes" id="UP000276128"/>
    </source>
</evidence>
<dbReference type="GO" id="GO:0004559">
    <property type="term" value="F:alpha-mannosidase activity"/>
    <property type="evidence" value="ECO:0007669"/>
    <property type="project" value="InterPro"/>
</dbReference>
<dbReference type="Gene3D" id="3.20.110.10">
    <property type="entry name" value="Glycoside hydrolase 38, N terminal domain"/>
    <property type="match status" value="1"/>
</dbReference>
<dbReference type="InterPro" id="IPR000602">
    <property type="entry name" value="Glyco_hydro_38_N"/>
</dbReference>
<dbReference type="Gene3D" id="2.70.98.30">
    <property type="entry name" value="Golgi alpha-mannosidase II, domain 4"/>
    <property type="match status" value="1"/>
</dbReference>
<dbReference type="SUPFAM" id="SSF88713">
    <property type="entry name" value="Glycoside hydrolase/deacetylase"/>
    <property type="match status" value="1"/>
</dbReference>
<comment type="similarity">
    <text evidence="1">Belongs to the glycosyl hydrolase 38 family.</text>
</comment>
<dbReference type="Pfam" id="PF01074">
    <property type="entry name" value="Glyco_hydro_38N"/>
    <property type="match status" value="1"/>
</dbReference>
<dbReference type="GO" id="GO:0006013">
    <property type="term" value="P:mannose metabolic process"/>
    <property type="evidence" value="ECO:0007669"/>
    <property type="project" value="InterPro"/>
</dbReference>
<dbReference type="SUPFAM" id="SSF88688">
    <property type="entry name" value="Families 57/38 glycoside transferase middle domain"/>
    <property type="match status" value="1"/>
</dbReference>
<keyword evidence="7" id="KW-1185">Reference proteome</keyword>
<evidence type="ECO:0000259" key="5">
    <source>
        <dbReference type="SMART" id="SM00872"/>
    </source>
</evidence>
<reference evidence="6 7" key="1">
    <citation type="submission" date="2018-12" db="EMBL/GenBank/DDBJ databases">
        <title>Bacillus ochoae sp. nov., Paenibacillus whitsoniae sp. nov., Paenibacillus spiritus sp. nov. Isolated from the Mars Exploration Rover during spacecraft assembly.</title>
        <authorList>
            <person name="Seuylemezian A."/>
            <person name="Vaishampayan P."/>
        </authorList>
    </citation>
    <scope>NUCLEOTIDE SEQUENCE [LARGE SCALE GENOMIC DNA]</scope>
    <source>
        <strain evidence="6 7">MER 54</strain>
    </source>
</reference>
<keyword evidence="2" id="KW-0479">Metal-binding</keyword>
<dbReference type="RefSeq" id="WP_126140794.1">
    <property type="nucleotide sequence ID" value="NZ_RXHU01000022.1"/>
</dbReference>
<accession>A0A430JGQ4</accession>
<dbReference type="AlphaFoldDB" id="A0A430JGQ4"/>
<dbReference type="Gene3D" id="1.20.1270.50">
    <property type="entry name" value="Glycoside hydrolase family 38, central domain"/>
    <property type="match status" value="1"/>
</dbReference>
<evidence type="ECO:0000256" key="3">
    <source>
        <dbReference type="ARBA" id="ARBA00022801"/>
    </source>
</evidence>
<dbReference type="SMART" id="SM00872">
    <property type="entry name" value="Alpha-mann_mid"/>
    <property type="match status" value="1"/>
</dbReference>
<comment type="caution">
    <text evidence="6">The sequence shown here is derived from an EMBL/GenBank/DDBJ whole genome shotgun (WGS) entry which is preliminary data.</text>
</comment>
<dbReference type="Pfam" id="PF17677">
    <property type="entry name" value="Glyco_hydro38C2"/>
    <property type="match status" value="1"/>
</dbReference>
<dbReference type="GO" id="GO:0046872">
    <property type="term" value="F:metal ion binding"/>
    <property type="evidence" value="ECO:0007669"/>
    <property type="project" value="UniProtKB-KW"/>
</dbReference>